<keyword evidence="5" id="KW-0560">Oxidoreductase</keyword>
<dbReference type="GO" id="GO:0010181">
    <property type="term" value="F:FMN binding"/>
    <property type="evidence" value="ECO:0007669"/>
    <property type="project" value="InterPro"/>
</dbReference>
<comment type="caution">
    <text evidence="7">The sequence shown here is derived from an EMBL/GenBank/DDBJ whole genome shotgun (WGS) entry which is preliminary data.</text>
</comment>
<dbReference type="Pfam" id="PF00724">
    <property type="entry name" value="Oxidored_FMN"/>
    <property type="match status" value="1"/>
</dbReference>
<dbReference type="InterPro" id="IPR044152">
    <property type="entry name" value="YqjM-like"/>
</dbReference>
<dbReference type="SUPFAM" id="SSF51395">
    <property type="entry name" value="FMN-linked oxidoreductases"/>
    <property type="match status" value="1"/>
</dbReference>
<organism evidence="7 8">
    <name type="scientific">Pontibacter fetidus</name>
    <dbReference type="NCBI Taxonomy" id="2700082"/>
    <lineage>
        <taxon>Bacteria</taxon>
        <taxon>Pseudomonadati</taxon>
        <taxon>Bacteroidota</taxon>
        <taxon>Cytophagia</taxon>
        <taxon>Cytophagales</taxon>
        <taxon>Hymenobacteraceae</taxon>
        <taxon>Pontibacter</taxon>
    </lineage>
</organism>
<gene>
    <name evidence="7" type="ORF">GWO68_16360</name>
</gene>
<keyword evidence="8" id="KW-1185">Reference proteome</keyword>
<dbReference type="InterPro" id="IPR001155">
    <property type="entry name" value="OxRdtase_FMN_N"/>
</dbReference>
<comment type="cofactor">
    <cofactor evidence="1">
        <name>FMN</name>
        <dbReference type="ChEBI" id="CHEBI:58210"/>
    </cofactor>
</comment>
<dbReference type="Proteomes" id="UP000478546">
    <property type="component" value="Unassembled WGS sequence"/>
</dbReference>
<accession>A0A6B2H2H9</accession>
<protein>
    <submittedName>
        <fullName evidence="7">NADH:flavin oxidoreductase/NADH oxidase</fullName>
    </submittedName>
</protein>
<evidence type="ECO:0000256" key="5">
    <source>
        <dbReference type="ARBA" id="ARBA00023002"/>
    </source>
</evidence>
<keyword evidence="3" id="KW-0288">FMN</keyword>
<evidence type="ECO:0000256" key="1">
    <source>
        <dbReference type="ARBA" id="ARBA00001917"/>
    </source>
</evidence>
<dbReference type="RefSeq" id="WP_162347558.1">
    <property type="nucleotide sequence ID" value="NZ_JAAEAA010000028.1"/>
</dbReference>
<reference evidence="7 8" key="1">
    <citation type="submission" date="2020-01" db="EMBL/GenBank/DDBJ databases">
        <authorList>
            <person name="Kim M.K."/>
        </authorList>
    </citation>
    <scope>NUCLEOTIDE SEQUENCE [LARGE SCALE GENOMIC DNA]</scope>
    <source>
        <strain evidence="7 8">BT213</strain>
    </source>
</reference>
<dbReference type="PANTHER" id="PTHR43303">
    <property type="entry name" value="NADPH DEHYDROGENASE C23G7.10C-RELATED"/>
    <property type="match status" value="1"/>
</dbReference>
<proteinExistence type="predicted"/>
<evidence type="ECO:0000256" key="2">
    <source>
        <dbReference type="ARBA" id="ARBA00022630"/>
    </source>
</evidence>
<name>A0A6B2H2H9_9BACT</name>
<dbReference type="CDD" id="cd02932">
    <property type="entry name" value="OYE_YqiM_FMN"/>
    <property type="match status" value="1"/>
</dbReference>
<evidence type="ECO:0000313" key="7">
    <source>
        <dbReference type="EMBL" id="NDK57499.1"/>
    </source>
</evidence>
<feature type="domain" description="NADH:flavin oxidoreductase/NADH oxidase N-terminal" evidence="6">
    <location>
        <begin position="3"/>
        <end position="336"/>
    </location>
</feature>
<evidence type="ECO:0000313" key="8">
    <source>
        <dbReference type="Proteomes" id="UP000478546"/>
    </source>
</evidence>
<dbReference type="PANTHER" id="PTHR43303:SF4">
    <property type="entry name" value="NADPH DEHYDROGENASE C23G7.10C-RELATED"/>
    <property type="match status" value="1"/>
</dbReference>
<evidence type="ECO:0000256" key="4">
    <source>
        <dbReference type="ARBA" id="ARBA00022857"/>
    </source>
</evidence>
<dbReference type="GO" id="GO:0003959">
    <property type="term" value="F:NADPH dehydrogenase activity"/>
    <property type="evidence" value="ECO:0007669"/>
    <property type="project" value="InterPro"/>
</dbReference>
<keyword evidence="2" id="KW-0285">Flavoprotein</keyword>
<sequence>MANLFSPLTLKSITIKNRIAVSPMCQYSSQDGFANDWHLVHLGSRAVGGAGLVIAEATAVSPEGRITPDDIGLWKEEHIAMWQRINAFIEEHGAVPGVQLAHAGRKASHSSPWKGAKPLTIAEGGWQTVAPSPIPFSEGEPAPQELTLEGIQKVISDFRAAAERALEAGFKVIEIHAAHGYLLHEFYSPLSNKRTDNYGGTFENRIRLLLEVTENIKAVWPAEYPLIVRISATDWTEGGWTGEDSINLAKVLKTQGIDLVDCSTGGNVPGAKIPVGPLYQVQFAESIKKEAGIMTGAVGMITTAQEAETIVATGQADIVLLARELLRDPYFPMHAALELGYEHTWPSQYERAKPRKA</sequence>
<dbReference type="GO" id="GO:0050661">
    <property type="term" value="F:NADP binding"/>
    <property type="evidence" value="ECO:0007669"/>
    <property type="project" value="InterPro"/>
</dbReference>
<dbReference type="EMBL" id="JAAEAA010000028">
    <property type="protein sequence ID" value="NDK57499.1"/>
    <property type="molecule type" value="Genomic_DNA"/>
</dbReference>
<dbReference type="InterPro" id="IPR013785">
    <property type="entry name" value="Aldolase_TIM"/>
</dbReference>
<evidence type="ECO:0000256" key="3">
    <source>
        <dbReference type="ARBA" id="ARBA00022643"/>
    </source>
</evidence>
<keyword evidence="4" id="KW-0521">NADP</keyword>
<dbReference type="AlphaFoldDB" id="A0A6B2H2H9"/>
<evidence type="ECO:0000259" key="6">
    <source>
        <dbReference type="Pfam" id="PF00724"/>
    </source>
</evidence>
<dbReference type="Gene3D" id="3.20.20.70">
    <property type="entry name" value="Aldolase class I"/>
    <property type="match status" value="1"/>
</dbReference>